<evidence type="ECO:0000256" key="1">
    <source>
        <dbReference type="SAM" id="Phobius"/>
    </source>
</evidence>
<keyword evidence="1" id="KW-1133">Transmembrane helix</keyword>
<dbReference type="EMBL" id="BMJE01000009">
    <property type="protein sequence ID" value="GGB86066.1"/>
    <property type="molecule type" value="Genomic_DNA"/>
</dbReference>
<gene>
    <name evidence="3" type="ORF">GCM10007424_27650</name>
</gene>
<proteinExistence type="predicted"/>
<feature type="domain" description="2TM" evidence="2">
    <location>
        <begin position="12"/>
        <end position="89"/>
    </location>
</feature>
<reference evidence="4" key="1">
    <citation type="journal article" date="2019" name="Int. J. Syst. Evol. Microbiol.">
        <title>The Global Catalogue of Microorganisms (GCM) 10K type strain sequencing project: providing services to taxonomists for standard genome sequencing and annotation.</title>
        <authorList>
            <consortium name="The Broad Institute Genomics Platform"/>
            <consortium name="The Broad Institute Genome Sequencing Center for Infectious Disease"/>
            <person name="Wu L."/>
            <person name="Ma J."/>
        </authorList>
    </citation>
    <scope>NUCLEOTIDE SEQUENCE [LARGE SCALE GENOMIC DNA]</scope>
    <source>
        <strain evidence="4">CGMCC 1.15461</strain>
    </source>
</reference>
<evidence type="ECO:0000313" key="3">
    <source>
        <dbReference type="EMBL" id="GGB86066.1"/>
    </source>
</evidence>
<sequence>MEKDFNKHAYNKAVERIKTIKGFYFNLLIYIVTNAILIYINLKYSPQFQWFWYSVVSWGAGLLIYGIKAYGYMPFMGKSWEEKKLKELLGEEDKNTPNTTAEPISKAMQYDRVKNKVRTLRNFYRHLTAYVIVIIILAVLLWVGIKEENDVFVYIAYGTAFGWTIGLIIHFFKLYSSSLFMGKGWEQRKIEELVQKEQINNKKN</sequence>
<dbReference type="Pfam" id="PF13239">
    <property type="entry name" value="2TM"/>
    <property type="match status" value="2"/>
</dbReference>
<feature type="transmembrane region" description="Helical" evidence="1">
    <location>
        <begin position="151"/>
        <end position="172"/>
    </location>
</feature>
<feature type="domain" description="2TM" evidence="2">
    <location>
        <begin position="112"/>
        <end position="194"/>
    </location>
</feature>
<keyword evidence="1" id="KW-0472">Membrane</keyword>
<keyword evidence="4" id="KW-1185">Reference proteome</keyword>
<name>A0ABQ1K7S9_9FLAO</name>
<keyword evidence="1" id="KW-0812">Transmembrane</keyword>
<dbReference type="Proteomes" id="UP000615760">
    <property type="component" value="Unassembled WGS sequence"/>
</dbReference>
<organism evidence="3 4">
    <name type="scientific">Flavobacterium suaedae</name>
    <dbReference type="NCBI Taxonomy" id="1767027"/>
    <lineage>
        <taxon>Bacteria</taxon>
        <taxon>Pseudomonadati</taxon>
        <taxon>Bacteroidota</taxon>
        <taxon>Flavobacteriia</taxon>
        <taxon>Flavobacteriales</taxon>
        <taxon>Flavobacteriaceae</taxon>
        <taxon>Flavobacterium</taxon>
    </lineage>
</organism>
<feature type="transmembrane region" description="Helical" evidence="1">
    <location>
        <begin position="127"/>
        <end position="145"/>
    </location>
</feature>
<dbReference type="InterPro" id="IPR025698">
    <property type="entry name" value="2TM_dom"/>
</dbReference>
<dbReference type="RefSeq" id="WP_188621913.1">
    <property type="nucleotide sequence ID" value="NZ_BMJE01000009.1"/>
</dbReference>
<evidence type="ECO:0000313" key="4">
    <source>
        <dbReference type="Proteomes" id="UP000615760"/>
    </source>
</evidence>
<evidence type="ECO:0000259" key="2">
    <source>
        <dbReference type="Pfam" id="PF13239"/>
    </source>
</evidence>
<protein>
    <recommendedName>
        <fullName evidence="2">2TM domain-containing protein</fullName>
    </recommendedName>
</protein>
<feature type="transmembrane region" description="Helical" evidence="1">
    <location>
        <begin position="48"/>
        <end position="67"/>
    </location>
</feature>
<accession>A0ABQ1K7S9</accession>
<feature type="transmembrane region" description="Helical" evidence="1">
    <location>
        <begin position="21"/>
        <end position="42"/>
    </location>
</feature>
<comment type="caution">
    <text evidence="3">The sequence shown here is derived from an EMBL/GenBank/DDBJ whole genome shotgun (WGS) entry which is preliminary data.</text>
</comment>